<dbReference type="PANTHER" id="PTHR30176">
    <property type="entry name" value="FERREDOXIN-TYPE PROTEIN NAPH"/>
    <property type="match status" value="1"/>
</dbReference>
<evidence type="ECO:0000256" key="3">
    <source>
        <dbReference type="ARBA" id="ARBA00022723"/>
    </source>
</evidence>
<dbReference type="InterPro" id="IPR017896">
    <property type="entry name" value="4Fe4S_Fe-S-bd"/>
</dbReference>
<sequence length="213" mass="23945">MNFYKKYGYIIFLAFLVLSLFNMALASIAVICMIAPVILALLGKGRFWCGNFCPRGNFYDNIMKKVSPKKEVPKFFKSTILRTFMVFFLIGMFSMGVKQNWGNPAGIGMVFYRIIVITSIVGIILSMLYSHRTWCNFCPMGTLSSLVAKVRRKNVALKVDSSCVGCNLCAKKCPMGISAKEYKNSHITNTECIHCNECVYACPKKSINLDTNL</sequence>
<evidence type="ECO:0000313" key="10">
    <source>
        <dbReference type="Proteomes" id="UP000481872"/>
    </source>
</evidence>
<dbReference type="SUPFAM" id="SSF54862">
    <property type="entry name" value="4Fe-4S ferredoxins"/>
    <property type="match status" value="1"/>
</dbReference>
<dbReference type="Gene3D" id="3.30.70.20">
    <property type="match status" value="1"/>
</dbReference>
<dbReference type="GO" id="GO:0046872">
    <property type="term" value="F:metal ion binding"/>
    <property type="evidence" value="ECO:0007669"/>
    <property type="project" value="UniProtKB-KW"/>
</dbReference>
<dbReference type="PROSITE" id="PS51379">
    <property type="entry name" value="4FE4S_FER_2"/>
    <property type="match status" value="2"/>
</dbReference>
<accession>A0A6M0H1Q9</accession>
<dbReference type="RefSeq" id="WP_061996306.1">
    <property type="nucleotide sequence ID" value="NZ_JAAGPU010000011.1"/>
</dbReference>
<dbReference type="AlphaFoldDB" id="A0A6M0H1Q9"/>
<evidence type="ECO:0000259" key="8">
    <source>
        <dbReference type="PROSITE" id="PS51379"/>
    </source>
</evidence>
<comment type="caution">
    <text evidence="9">The sequence shown here is derived from an EMBL/GenBank/DDBJ whole genome shotgun (WGS) entry which is preliminary data.</text>
</comment>
<dbReference type="GO" id="GO:0005886">
    <property type="term" value="C:plasma membrane"/>
    <property type="evidence" value="ECO:0007669"/>
    <property type="project" value="TreeGrafter"/>
</dbReference>
<evidence type="ECO:0000256" key="2">
    <source>
        <dbReference type="ARBA" id="ARBA00022485"/>
    </source>
</evidence>
<gene>
    <name evidence="9" type="ORF">G3M99_07460</name>
</gene>
<proteinExistence type="predicted"/>
<keyword evidence="5" id="KW-0408">Iron</keyword>
<feature type="transmembrane region" description="Helical" evidence="7">
    <location>
        <begin position="109"/>
        <end position="130"/>
    </location>
</feature>
<keyword evidence="2" id="KW-0004">4Fe-4S</keyword>
<dbReference type="Pfam" id="PF13187">
    <property type="entry name" value="Fer4_9"/>
    <property type="match status" value="1"/>
</dbReference>
<protein>
    <submittedName>
        <fullName evidence="9">4Fe-4S binding protein</fullName>
    </submittedName>
</protein>
<evidence type="ECO:0000256" key="4">
    <source>
        <dbReference type="ARBA" id="ARBA00022982"/>
    </source>
</evidence>
<keyword evidence="1" id="KW-0813">Transport</keyword>
<evidence type="ECO:0000313" key="9">
    <source>
        <dbReference type="EMBL" id="NEU04705.1"/>
    </source>
</evidence>
<dbReference type="GO" id="GO:0051539">
    <property type="term" value="F:4 iron, 4 sulfur cluster binding"/>
    <property type="evidence" value="ECO:0007669"/>
    <property type="project" value="UniProtKB-KW"/>
</dbReference>
<keyword evidence="6" id="KW-0411">Iron-sulfur</keyword>
<organism evidence="9 10">
    <name type="scientific">Clostridium senegalense</name>
    <dbReference type="NCBI Taxonomy" id="1465809"/>
    <lineage>
        <taxon>Bacteria</taxon>
        <taxon>Bacillati</taxon>
        <taxon>Bacillota</taxon>
        <taxon>Clostridia</taxon>
        <taxon>Eubacteriales</taxon>
        <taxon>Clostridiaceae</taxon>
        <taxon>Clostridium</taxon>
    </lineage>
</organism>
<evidence type="ECO:0000256" key="1">
    <source>
        <dbReference type="ARBA" id="ARBA00022448"/>
    </source>
</evidence>
<keyword evidence="7" id="KW-0472">Membrane</keyword>
<dbReference type="Pfam" id="PF12801">
    <property type="entry name" value="Fer4_5"/>
    <property type="match status" value="2"/>
</dbReference>
<dbReference type="Proteomes" id="UP000481872">
    <property type="component" value="Unassembled WGS sequence"/>
</dbReference>
<feature type="transmembrane region" description="Helical" evidence="7">
    <location>
        <begin position="12"/>
        <end position="42"/>
    </location>
</feature>
<dbReference type="PANTHER" id="PTHR30176:SF3">
    <property type="entry name" value="FERREDOXIN-TYPE PROTEIN NAPH"/>
    <property type="match status" value="1"/>
</dbReference>
<keyword evidence="3" id="KW-0479">Metal-binding</keyword>
<feature type="transmembrane region" description="Helical" evidence="7">
    <location>
        <begin position="79"/>
        <end position="97"/>
    </location>
</feature>
<keyword evidence="4" id="KW-0249">Electron transport</keyword>
<keyword evidence="10" id="KW-1185">Reference proteome</keyword>
<evidence type="ECO:0000256" key="5">
    <source>
        <dbReference type="ARBA" id="ARBA00023004"/>
    </source>
</evidence>
<evidence type="ECO:0000256" key="7">
    <source>
        <dbReference type="SAM" id="Phobius"/>
    </source>
</evidence>
<keyword evidence="7" id="KW-0812">Transmembrane</keyword>
<feature type="domain" description="4Fe-4S ferredoxin-type" evidence="8">
    <location>
        <begin position="183"/>
        <end position="212"/>
    </location>
</feature>
<feature type="domain" description="4Fe-4S ferredoxin-type" evidence="8">
    <location>
        <begin position="155"/>
        <end position="182"/>
    </location>
</feature>
<dbReference type="InterPro" id="IPR051684">
    <property type="entry name" value="Electron_Trans/Redox"/>
</dbReference>
<keyword evidence="7" id="KW-1133">Transmembrane helix</keyword>
<dbReference type="EMBL" id="JAAGPU010000011">
    <property type="protein sequence ID" value="NEU04705.1"/>
    <property type="molecule type" value="Genomic_DNA"/>
</dbReference>
<dbReference type="PROSITE" id="PS00198">
    <property type="entry name" value="4FE4S_FER_1"/>
    <property type="match status" value="2"/>
</dbReference>
<dbReference type="InterPro" id="IPR017900">
    <property type="entry name" value="4Fe4S_Fe_S_CS"/>
</dbReference>
<reference evidence="9 10" key="1">
    <citation type="submission" date="2020-02" db="EMBL/GenBank/DDBJ databases">
        <title>Genome assembly of a novel Clostridium senegalense strain.</title>
        <authorList>
            <person name="Gupta T.B."/>
            <person name="Jauregui R."/>
            <person name="Maclean P."/>
            <person name="Nawarathana A."/>
            <person name="Brightwell G."/>
        </authorList>
    </citation>
    <scope>NUCLEOTIDE SEQUENCE [LARGE SCALE GENOMIC DNA]</scope>
    <source>
        <strain evidence="9 10">AGRFS4</strain>
    </source>
</reference>
<evidence type="ECO:0000256" key="6">
    <source>
        <dbReference type="ARBA" id="ARBA00023014"/>
    </source>
</evidence>
<name>A0A6M0H1Q9_9CLOT</name>